<organism evidence="6 7">
    <name type="scientific">Streptomyces hainanensis</name>
    <dbReference type="NCBI Taxonomy" id="402648"/>
    <lineage>
        <taxon>Bacteria</taxon>
        <taxon>Bacillati</taxon>
        <taxon>Actinomycetota</taxon>
        <taxon>Actinomycetes</taxon>
        <taxon>Kitasatosporales</taxon>
        <taxon>Streptomycetaceae</taxon>
        <taxon>Streptomyces</taxon>
    </lineage>
</organism>
<keyword evidence="3" id="KW-0804">Transcription</keyword>
<keyword evidence="2 4" id="KW-0238">DNA-binding</keyword>
<keyword evidence="7" id="KW-1185">Reference proteome</keyword>
<dbReference type="GO" id="GO:0003700">
    <property type="term" value="F:DNA-binding transcription factor activity"/>
    <property type="evidence" value="ECO:0007669"/>
    <property type="project" value="TreeGrafter"/>
</dbReference>
<dbReference type="InterPro" id="IPR050109">
    <property type="entry name" value="HTH-type_TetR-like_transc_reg"/>
</dbReference>
<evidence type="ECO:0000313" key="7">
    <source>
        <dbReference type="Proteomes" id="UP000295345"/>
    </source>
</evidence>
<dbReference type="InterPro" id="IPR001647">
    <property type="entry name" value="HTH_TetR"/>
</dbReference>
<reference evidence="6 7" key="1">
    <citation type="submission" date="2019-03" db="EMBL/GenBank/DDBJ databases">
        <title>Draft genome sequences of novel Actinobacteria.</title>
        <authorList>
            <person name="Sahin N."/>
            <person name="Ay H."/>
            <person name="Saygin H."/>
        </authorList>
    </citation>
    <scope>NUCLEOTIDE SEQUENCE [LARGE SCALE GENOMIC DNA]</scope>
    <source>
        <strain evidence="6 7">DSM 41900</strain>
    </source>
</reference>
<proteinExistence type="predicted"/>
<evidence type="ECO:0000256" key="1">
    <source>
        <dbReference type="ARBA" id="ARBA00023015"/>
    </source>
</evidence>
<dbReference type="AlphaFoldDB" id="A0A4R4SKY6"/>
<dbReference type="SUPFAM" id="SSF46689">
    <property type="entry name" value="Homeodomain-like"/>
    <property type="match status" value="1"/>
</dbReference>
<protein>
    <submittedName>
        <fullName evidence="6">TetR family transcriptional regulator</fullName>
    </submittedName>
</protein>
<dbReference type="Gene3D" id="1.10.357.10">
    <property type="entry name" value="Tetracycline Repressor, domain 2"/>
    <property type="match status" value="1"/>
</dbReference>
<evidence type="ECO:0000256" key="3">
    <source>
        <dbReference type="ARBA" id="ARBA00023163"/>
    </source>
</evidence>
<evidence type="ECO:0000259" key="5">
    <source>
        <dbReference type="PROSITE" id="PS50977"/>
    </source>
</evidence>
<dbReference type="RefSeq" id="WP_132821899.1">
    <property type="nucleotide sequence ID" value="NZ_SMKI01000601.1"/>
</dbReference>
<gene>
    <name evidence="6" type="ORF">E1283_33270</name>
</gene>
<name>A0A4R4SKY6_9ACTN</name>
<accession>A0A4R4SKY6</accession>
<dbReference type="GO" id="GO:0000976">
    <property type="term" value="F:transcription cis-regulatory region binding"/>
    <property type="evidence" value="ECO:0007669"/>
    <property type="project" value="TreeGrafter"/>
</dbReference>
<dbReference type="PANTHER" id="PTHR30055">
    <property type="entry name" value="HTH-TYPE TRANSCRIPTIONAL REGULATOR RUTR"/>
    <property type="match status" value="1"/>
</dbReference>
<dbReference type="PROSITE" id="PS50977">
    <property type="entry name" value="HTH_TETR_2"/>
    <property type="match status" value="1"/>
</dbReference>
<feature type="domain" description="HTH tetR-type" evidence="5">
    <location>
        <begin position="19"/>
        <end position="79"/>
    </location>
</feature>
<dbReference type="Pfam" id="PF00440">
    <property type="entry name" value="TetR_N"/>
    <property type="match status" value="1"/>
</dbReference>
<keyword evidence="1" id="KW-0805">Transcription regulation</keyword>
<dbReference type="Proteomes" id="UP000295345">
    <property type="component" value="Unassembled WGS sequence"/>
</dbReference>
<evidence type="ECO:0000313" key="6">
    <source>
        <dbReference type="EMBL" id="TDC62909.1"/>
    </source>
</evidence>
<dbReference type="EMBL" id="SMKI01000601">
    <property type="protein sequence ID" value="TDC62909.1"/>
    <property type="molecule type" value="Genomic_DNA"/>
</dbReference>
<dbReference type="PANTHER" id="PTHR30055:SF238">
    <property type="entry name" value="MYCOFACTOCIN BIOSYNTHESIS TRANSCRIPTIONAL REGULATOR MFTR-RELATED"/>
    <property type="match status" value="1"/>
</dbReference>
<evidence type="ECO:0000256" key="2">
    <source>
        <dbReference type="ARBA" id="ARBA00023125"/>
    </source>
</evidence>
<feature type="DNA-binding region" description="H-T-H motif" evidence="4">
    <location>
        <begin position="42"/>
        <end position="61"/>
    </location>
</feature>
<sequence>MQCVAERSVPVGLRERKKQATRAALGEAAVRLAVARGVENVTVEAISAEVGVSPRTFFNYFDQRDDAFVMIDDELSERVRHAVLAAPAELSPLDAVRDALIAELVDVEARHGLWQLRAEVLRQAPHLLVRSLGAHTADEFGLATAVARRLHPATGDAGAPASGESADVTDAYDVDPAAVGLYPRLVAAMAGTAVRVAIEHWSTRSAEAFQPIFHSAFTQLAAGLPAPTAEDRGPVG</sequence>
<dbReference type="InterPro" id="IPR009057">
    <property type="entry name" value="Homeodomain-like_sf"/>
</dbReference>
<dbReference type="OrthoDB" id="8688418at2"/>
<evidence type="ECO:0000256" key="4">
    <source>
        <dbReference type="PROSITE-ProRule" id="PRU00335"/>
    </source>
</evidence>
<comment type="caution">
    <text evidence="6">The sequence shown here is derived from an EMBL/GenBank/DDBJ whole genome shotgun (WGS) entry which is preliminary data.</text>
</comment>